<reference evidence="2" key="1">
    <citation type="submission" date="2016-11" db="UniProtKB">
        <authorList>
            <consortium name="WormBaseParasite"/>
        </authorList>
    </citation>
    <scope>IDENTIFICATION</scope>
    <source>
        <strain evidence="2">KR3021</strain>
    </source>
</reference>
<evidence type="ECO:0000313" key="1">
    <source>
        <dbReference type="Proteomes" id="UP000095286"/>
    </source>
</evidence>
<dbReference type="Proteomes" id="UP000095286">
    <property type="component" value="Unplaced"/>
</dbReference>
<accession>A0AC35UGM1</accession>
<organism evidence="1 2">
    <name type="scientific">Rhabditophanes sp. KR3021</name>
    <dbReference type="NCBI Taxonomy" id="114890"/>
    <lineage>
        <taxon>Eukaryota</taxon>
        <taxon>Metazoa</taxon>
        <taxon>Ecdysozoa</taxon>
        <taxon>Nematoda</taxon>
        <taxon>Chromadorea</taxon>
        <taxon>Rhabditida</taxon>
        <taxon>Tylenchina</taxon>
        <taxon>Panagrolaimomorpha</taxon>
        <taxon>Strongyloidoidea</taxon>
        <taxon>Alloionematidae</taxon>
        <taxon>Rhabditophanes</taxon>
    </lineage>
</organism>
<sequence length="269" mass="30458">MSSDEDTGRYNKKKKKTQTRMDRLYSTRYFPKSSDTCPAFSSATNASQQCGTLNRLSGSLDEENSSEMHIKNEYDSNSKINSVPEQPLRTTLNLTADKKKVPKLSTKYPLKRSANASNQPTNQDPRPLLKRHSNHSPQGPSKRASNDFPNTSNNLLSDSPRDKTDCNEGSDFIPPYPTCYPSFYPTPYNTPYPAYYPLNYPMPFQGFPLGHIHEIVNERIDSIGGNRFSNTENLSESDVILCSKCQCVVEEKPNEVEIKTEHNSDFTFM</sequence>
<evidence type="ECO:0000313" key="2">
    <source>
        <dbReference type="WBParaSite" id="RSKR_0001153600.1"/>
    </source>
</evidence>
<proteinExistence type="predicted"/>
<dbReference type="WBParaSite" id="RSKR_0001153600.1">
    <property type="protein sequence ID" value="RSKR_0001153600.1"/>
    <property type="gene ID" value="RSKR_0001153600"/>
</dbReference>
<protein>
    <submittedName>
        <fullName evidence="2">E3 ubiquitin-protein ligase RBBP6</fullName>
    </submittedName>
</protein>
<name>A0AC35UGM1_9BILA</name>